<dbReference type="GO" id="GO:0008233">
    <property type="term" value="F:peptidase activity"/>
    <property type="evidence" value="ECO:0007669"/>
    <property type="project" value="UniProtKB-KW"/>
</dbReference>
<gene>
    <name evidence="3" type="ORF">C8D86_11122</name>
</gene>
<dbReference type="Proteomes" id="UP000254720">
    <property type="component" value="Unassembled WGS sequence"/>
</dbReference>
<dbReference type="Pfam" id="PF01965">
    <property type="entry name" value="DJ-1_PfpI"/>
    <property type="match status" value="1"/>
</dbReference>
<protein>
    <submittedName>
        <fullName evidence="3">Protease I</fullName>
    </submittedName>
</protein>
<dbReference type="InterPro" id="IPR002818">
    <property type="entry name" value="DJ-1/PfpI"/>
</dbReference>
<comment type="caution">
    <text evidence="3">The sequence shown here is derived from an EMBL/GenBank/DDBJ whole genome shotgun (WGS) entry which is preliminary data.</text>
</comment>
<dbReference type="AlphaFoldDB" id="A0A370GJE8"/>
<dbReference type="OrthoDB" id="9792284at2"/>
<feature type="domain" description="DJ-1/PfpI" evidence="2">
    <location>
        <begin position="9"/>
        <end position="176"/>
    </location>
</feature>
<dbReference type="InterPro" id="IPR029062">
    <property type="entry name" value="Class_I_gatase-like"/>
</dbReference>
<dbReference type="RefSeq" id="WP_114834401.1">
    <property type="nucleotide sequence ID" value="NZ_LR699114.1"/>
</dbReference>
<evidence type="ECO:0000259" key="2">
    <source>
        <dbReference type="Pfam" id="PF01965"/>
    </source>
</evidence>
<keyword evidence="4" id="KW-1185">Reference proteome</keyword>
<evidence type="ECO:0000313" key="4">
    <source>
        <dbReference type="Proteomes" id="UP000254720"/>
    </source>
</evidence>
<dbReference type="InterPro" id="IPR006286">
    <property type="entry name" value="C56_PfpI-like"/>
</dbReference>
<keyword evidence="3" id="KW-0378">Hydrolase</keyword>
<comment type="similarity">
    <text evidence="1">Belongs to the peptidase C56 family.</text>
</comment>
<dbReference type="EMBL" id="QQAX01000011">
    <property type="protein sequence ID" value="RDI43366.1"/>
    <property type="molecule type" value="Genomic_DNA"/>
</dbReference>
<name>A0A370GJE8_9COXI</name>
<dbReference type="Gene3D" id="3.40.50.880">
    <property type="match status" value="1"/>
</dbReference>
<dbReference type="PANTHER" id="PTHR42733:SF12">
    <property type="entry name" value="PROTEINASE"/>
    <property type="match status" value="1"/>
</dbReference>
<reference evidence="3 4" key="1">
    <citation type="submission" date="2018-07" db="EMBL/GenBank/DDBJ databases">
        <title>Genomic Encyclopedia of Type Strains, Phase IV (KMG-IV): sequencing the most valuable type-strain genomes for metagenomic binning, comparative biology and taxonomic classification.</title>
        <authorList>
            <person name="Goeker M."/>
        </authorList>
    </citation>
    <scope>NUCLEOTIDE SEQUENCE [LARGE SCALE GENOMIC DNA]</scope>
    <source>
        <strain evidence="3 4">DSM 16500</strain>
    </source>
</reference>
<dbReference type="NCBIfam" id="TIGR01382">
    <property type="entry name" value="PfpI"/>
    <property type="match status" value="1"/>
</dbReference>
<dbReference type="PANTHER" id="PTHR42733">
    <property type="entry name" value="DJ-1 PROTEIN"/>
    <property type="match status" value="1"/>
</dbReference>
<dbReference type="PROSITE" id="PS51276">
    <property type="entry name" value="PEPTIDASE_C56_PFPI"/>
    <property type="match status" value="1"/>
</dbReference>
<dbReference type="CDD" id="cd03134">
    <property type="entry name" value="GATase1_PfpI_like"/>
    <property type="match status" value="1"/>
</dbReference>
<keyword evidence="3" id="KW-0645">Protease</keyword>
<accession>A0A370GJE8</accession>
<organism evidence="3 4">
    <name type="scientific">Aquicella lusitana</name>
    <dbReference type="NCBI Taxonomy" id="254246"/>
    <lineage>
        <taxon>Bacteria</taxon>
        <taxon>Pseudomonadati</taxon>
        <taxon>Pseudomonadota</taxon>
        <taxon>Gammaproteobacteria</taxon>
        <taxon>Legionellales</taxon>
        <taxon>Coxiellaceae</taxon>
        <taxon>Aquicella</taxon>
    </lineage>
</organism>
<evidence type="ECO:0000313" key="3">
    <source>
        <dbReference type="EMBL" id="RDI43366.1"/>
    </source>
</evidence>
<sequence>MKKSIKKAKFAFLLCDGFEESEMTEPRKALEKAGATVHLISPGTNKVQAFRHHKRSREYPVHVKLEAAKAGDYDAVVLPGGVINPDKLRTYKKAIKFIIAFFKHKKLIAAICHGPQTLIETGKLKGYKMTSYHSIKTDLKNAGATWQNKKVIVDRNLITSRQPQDIPAFNKAILKQFGK</sequence>
<dbReference type="GO" id="GO:0006508">
    <property type="term" value="P:proteolysis"/>
    <property type="evidence" value="ECO:0007669"/>
    <property type="project" value="UniProtKB-KW"/>
</dbReference>
<evidence type="ECO:0000256" key="1">
    <source>
        <dbReference type="ARBA" id="ARBA00008542"/>
    </source>
</evidence>
<dbReference type="SUPFAM" id="SSF52317">
    <property type="entry name" value="Class I glutamine amidotransferase-like"/>
    <property type="match status" value="1"/>
</dbReference>
<proteinExistence type="inferred from homology"/>